<keyword evidence="2" id="KW-0472">Membrane</keyword>
<sequence length="191" mass="20271">MNGLHDKDPQTGAAGPSLIARLTAGWPGRRRPDGAHDIAARTDPVPGDRRIGLPVAIAAISLVCVPAATLGLANLMTRTAERRTERLEIQAQPILAARRAMTDARVALRTGLRQPAPAALLDALAAALPEDARLVSVDAAGNGGVTMQVVTDDPDQLRRALRRVEAFHAVRDLSQRRVNAAMLVTVRARIG</sequence>
<dbReference type="RefSeq" id="WP_313917660.1">
    <property type="nucleotide sequence ID" value="NZ_CP135076.1"/>
</dbReference>
<accession>A0ABZ0BBW6</accession>
<feature type="region of interest" description="Disordered" evidence="1">
    <location>
        <begin position="24"/>
        <end position="43"/>
    </location>
</feature>
<evidence type="ECO:0000256" key="2">
    <source>
        <dbReference type="SAM" id="Phobius"/>
    </source>
</evidence>
<feature type="compositionally biased region" description="Basic and acidic residues" evidence="1">
    <location>
        <begin position="30"/>
        <end position="43"/>
    </location>
</feature>
<dbReference type="EMBL" id="CP135076">
    <property type="protein sequence ID" value="WNO54783.1"/>
    <property type="molecule type" value="Genomic_DNA"/>
</dbReference>
<proteinExistence type="predicted"/>
<name>A0ABZ0BBW6_9SPHN</name>
<keyword evidence="4" id="KW-1185">Reference proteome</keyword>
<keyword evidence="2" id="KW-0812">Transmembrane</keyword>
<organism evidence="3 4">
    <name type="scientific">Stakelama saccharophila</name>
    <dbReference type="NCBI Taxonomy" id="3075605"/>
    <lineage>
        <taxon>Bacteria</taxon>
        <taxon>Pseudomonadati</taxon>
        <taxon>Pseudomonadota</taxon>
        <taxon>Alphaproteobacteria</taxon>
        <taxon>Sphingomonadales</taxon>
        <taxon>Sphingomonadaceae</taxon>
        <taxon>Stakelama</taxon>
    </lineage>
</organism>
<evidence type="ECO:0000313" key="3">
    <source>
        <dbReference type="EMBL" id="WNO54783.1"/>
    </source>
</evidence>
<reference evidence="3 4" key="1">
    <citation type="submission" date="2023-09" db="EMBL/GenBank/DDBJ databases">
        <authorList>
            <person name="Rey-Velasco X."/>
        </authorList>
    </citation>
    <scope>NUCLEOTIDE SEQUENCE [LARGE SCALE GENOMIC DNA]</scope>
    <source>
        <strain evidence="3 4">W311</strain>
    </source>
</reference>
<protein>
    <submittedName>
        <fullName evidence="3">Uncharacterized protein</fullName>
    </submittedName>
</protein>
<dbReference type="Proteomes" id="UP001302249">
    <property type="component" value="Chromosome"/>
</dbReference>
<gene>
    <name evidence="3" type="ORF">RPR59_05930</name>
</gene>
<feature type="transmembrane region" description="Helical" evidence="2">
    <location>
        <begin position="51"/>
        <end position="76"/>
    </location>
</feature>
<evidence type="ECO:0000256" key="1">
    <source>
        <dbReference type="SAM" id="MobiDB-lite"/>
    </source>
</evidence>
<keyword evidence="2" id="KW-1133">Transmembrane helix</keyword>
<evidence type="ECO:0000313" key="4">
    <source>
        <dbReference type="Proteomes" id="UP001302249"/>
    </source>
</evidence>